<keyword evidence="1" id="KW-0472">Membrane</keyword>
<dbReference type="EMBL" id="BAAAVV010000001">
    <property type="protein sequence ID" value="GAA3154822.1"/>
    <property type="molecule type" value="Genomic_DNA"/>
</dbReference>
<evidence type="ECO:0000313" key="2">
    <source>
        <dbReference type="EMBL" id="GAA3154822.1"/>
    </source>
</evidence>
<gene>
    <name evidence="2" type="ORF">GCM10010531_02440</name>
</gene>
<evidence type="ECO:0000256" key="1">
    <source>
        <dbReference type="SAM" id="Phobius"/>
    </source>
</evidence>
<evidence type="ECO:0000313" key="3">
    <source>
        <dbReference type="Proteomes" id="UP001499924"/>
    </source>
</evidence>
<keyword evidence="1" id="KW-1133">Transmembrane helix</keyword>
<feature type="transmembrane region" description="Helical" evidence="1">
    <location>
        <begin position="54"/>
        <end position="80"/>
    </location>
</feature>
<dbReference type="Proteomes" id="UP001499924">
    <property type="component" value="Unassembled WGS sequence"/>
</dbReference>
<protein>
    <submittedName>
        <fullName evidence="2">Uncharacterized protein</fullName>
    </submittedName>
</protein>
<proteinExistence type="predicted"/>
<name>A0ABP6NPJ5_9ACTN</name>
<accession>A0ABP6NPJ5</accession>
<comment type="caution">
    <text evidence="2">The sequence shown here is derived from an EMBL/GenBank/DDBJ whole genome shotgun (WGS) entry which is preliminary data.</text>
</comment>
<organism evidence="2 3">
    <name type="scientific">Blastococcus jejuensis</name>
    <dbReference type="NCBI Taxonomy" id="351224"/>
    <lineage>
        <taxon>Bacteria</taxon>
        <taxon>Bacillati</taxon>
        <taxon>Actinomycetota</taxon>
        <taxon>Actinomycetes</taxon>
        <taxon>Geodermatophilales</taxon>
        <taxon>Geodermatophilaceae</taxon>
        <taxon>Blastococcus</taxon>
    </lineage>
</organism>
<keyword evidence="1" id="KW-0812">Transmembrane</keyword>
<keyword evidence="3" id="KW-1185">Reference proteome</keyword>
<reference evidence="3" key="1">
    <citation type="journal article" date="2019" name="Int. J. Syst. Evol. Microbiol.">
        <title>The Global Catalogue of Microorganisms (GCM) 10K type strain sequencing project: providing services to taxonomists for standard genome sequencing and annotation.</title>
        <authorList>
            <consortium name="The Broad Institute Genomics Platform"/>
            <consortium name="The Broad Institute Genome Sequencing Center for Infectious Disease"/>
            <person name="Wu L."/>
            <person name="Ma J."/>
        </authorList>
    </citation>
    <scope>NUCLEOTIDE SEQUENCE [LARGE SCALE GENOMIC DNA]</scope>
    <source>
        <strain evidence="3">JCM 15614</strain>
    </source>
</reference>
<sequence length="86" mass="8867">MAAPRWPALLTLGLAGLSVPLALVNPTVSAALAGAALTLALYGHHVAAGPARRLYRLAAGIAAFAVVLLVVLAVSSLYTVEWNQHR</sequence>